<dbReference type="EMBL" id="BIFQ01000001">
    <property type="protein sequence ID" value="GCE03191.1"/>
    <property type="molecule type" value="Genomic_DNA"/>
</dbReference>
<dbReference type="InterPro" id="IPR005488">
    <property type="entry name" value="Etherase_MurQ"/>
</dbReference>
<dbReference type="FunFam" id="3.40.50.10490:FF:000014">
    <property type="entry name" value="N-acetylmuramic acid 6-phosphate etherase"/>
    <property type="match status" value="1"/>
</dbReference>
<dbReference type="PROSITE" id="PS51464">
    <property type="entry name" value="SIS"/>
    <property type="match status" value="1"/>
</dbReference>
<evidence type="ECO:0000256" key="12">
    <source>
        <dbReference type="HAMAP-Rule" id="MF_00068"/>
    </source>
</evidence>
<protein>
    <recommendedName>
        <fullName evidence="9 12">N-acetylmuramic acid 6-phosphate etherase</fullName>
        <shortName evidence="12">MurNAc-6-P etherase</shortName>
        <ecNumber evidence="8 12">4.2.1.126</ecNumber>
    </recommendedName>
    <alternativeName>
        <fullName evidence="11 12">N-acetylmuramic acid 6-phosphate hydrolase</fullName>
    </alternativeName>
    <alternativeName>
        <fullName evidence="10 12">N-acetylmuramic acid 6-phosphate lyase</fullName>
    </alternativeName>
</protein>
<dbReference type="GO" id="GO:0046348">
    <property type="term" value="P:amino sugar catabolic process"/>
    <property type="evidence" value="ECO:0007669"/>
    <property type="project" value="InterPro"/>
</dbReference>
<dbReference type="GO" id="GO:0097173">
    <property type="term" value="P:N-acetylmuramic acid catabolic process"/>
    <property type="evidence" value="ECO:0007669"/>
    <property type="project" value="UniProtKB-UniPathway"/>
</dbReference>
<feature type="domain" description="SIS" evidence="14">
    <location>
        <begin position="64"/>
        <end position="227"/>
    </location>
</feature>
<dbReference type="PANTHER" id="PTHR10088:SF4">
    <property type="entry name" value="GLUCOKINASE REGULATORY PROTEIN"/>
    <property type="match status" value="1"/>
</dbReference>
<accession>A0A401Z8K5</accession>
<comment type="pathway">
    <text evidence="6">Cell wall biogenesis.</text>
</comment>
<evidence type="ECO:0000256" key="13">
    <source>
        <dbReference type="SAM" id="MobiDB-lite"/>
    </source>
</evidence>
<dbReference type="InterPro" id="IPR046348">
    <property type="entry name" value="SIS_dom_sf"/>
</dbReference>
<feature type="active site" evidence="12">
    <location>
        <position position="123"/>
    </location>
</feature>
<dbReference type="UniPathway" id="UPA00342"/>
<dbReference type="HAMAP" id="MF_00068">
    <property type="entry name" value="MurQ"/>
    <property type="match status" value="1"/>
</dbReference>
<evidence type="ECO:0000256" key="10">
    <source>
        <dbReference type="ARBA" id="ARBA00077905"/>
    </source>
</evidence>
<comment type="caution">
    <text evidence="15">The sequence shown here is derived from an EMBL/GenBank/DDBJ whole genome shotgun (WGS) entry which is preliminary data.</text>
</comment>
<keyword evidence="3 12" id="KW-0119">Carbohydrate metabolism</keyword>
<evidence type="ECO:0000256" key="6">
    <source>
        <dbReference type="ARBA" id="ARBA00060672"/>
    </source>
</evidence>
<evidence type="ECO:0000256" key="3">
    <source>
        <dbReference type="ARBA" id="ARBA00023277"/>
    </source>
</evidence>
<dbReference type="RefSeq" id="WP_126594492.1">
    <property type="nucleotide sequence ID" value="NZ_BIFQ01000001.1"/>
</dbReference>
<keyword evidence="2 12" id="KW-0456">Lyase</keyword>
<dbReference type="Proteomes" id="UP000287224">
    <property type="component" value="Unassembled WGS sequence"/>
</dbReference>
<reference evidence="16" key="1">
    <citation type="submission" date="2018-12" db="EMBL/GenBank/DDBJ databases">
        <title>Tengunoibacter tsumagoiensis gen. nov., sp. nov., Dictyobacter kobayashii sp. nov., D. alpinus sp. nov., and D. joshuensis sp. nov. and description of Dictyobacteraceae fam. nov. within the order Ktedonobacterales isolated from Tengu-no-mugimeshi.</title>
        <authorList>
            <person name="Wang C.M."/>
            <person name="Zheng Y."/>
            <person name="Sakai Y."/>
            <person name="Toyoda A."/>
            <person name="Minakuchi Y."/>
            <person name="Abe K."/>
            <person name="Yokota A."/>
            <person name="Yabe S."/>
        </authorList>
    </citation>
    <scope>NUCLEOTIDE SEQUENCE [LARGE SCALE GENOMIC DNA]</scope>
    <source>
        <strain evidence="16">S-27</strain>
    </source>
</reference>
<comment type="catalytic activity">
    <reaction evidence="4 12">
        <text>N-acetyl-D-muramate 6-phosphate + H2O = N-acetyl-D-glucosamine 6-phosphate + (R)-lactate</text>
        <dbReference type="Rhea" id="RHEA:26410"/>
        <dbReference type="ChEBI" id="CHEBI:15377"/>
        <dbReference type="ChEBI" id="CHEBI:16004"/>
        <dbReference type="ChEBI" id="CHEBI:57513"/>
        <dbReference type="ChEBI" id="CHEBI:58722"/>
        <dbReference type="EC" id="4.2.1.126"/>
    </reaction>
</comment>
<evidence type="ECO:0000256" key="5">
    <source>
        <dbReference type="ARBA" id="ARBA00060595"/>
    </source>
</evidence>
<keyword evidence="16" id="KW-1185">Reference proteome</keyword>
<evidence type="ECO:0000256" key="2">
    <source>
        <dbReference type="ARBA" id="ARBA00023239"/>
    </source>
</evidence>
<evidence type="ECO:0000313" key="15">
    <source>
        <dbReference type="EMBL" id="GCE03191.1"/>
    </source>
</evidence>
<evidence type="ECO:0000256" key="7">
    <source>
        <dbReference type="ARBA" id="ARBA00061234"/>
    </source>
</evidence>
<sequence>MSQQPAHTERSLSTLETEQTNPATSHIDLMTPLEIARVINNEDARVALAIQPELPKIAQAMEGIAARMRQSGRLIYIGAGTSGRLGILDASECPPTFNSSPEQVIGVIAGGERALTNAIEGAEDDPSGGEAALAALQVTANDSVVGLAASGRTPYVLGAMTYARARGALTIGIACTSNSPLEQAVEIMIAPIVGPEVISGSTRLKAGSAQKMVLNMLSTGAMILLGKTYGNLMVDVRATNYKLVQRAMKIVQLATGCEREQAVSLLERAGGDTKVAIFMGLTNVDADIAREQLTAHGQILRSALNDAHPTA</sequence>
<proteinExistence type="inferred from homology"/>
<gene>
    <name evidence="15" type="primary">murQ_1</name>
    <name evidence="12" type="synonym">murQ</name>
    <name evidence="15" type="ORF">KDAU_05200</name>
</gene>
<comment type="function">
    <text evidence="12">Specifically catalyzes the cleavage of the D-lactyl ether substituent of MurNAc 6-phosphate, producing GlcNAc 6-phosphate and D-lactate.</text>
</comment>
<name>A0A401Z8K5_9CHLR</name>
<evidence type="ECO:0000256" key="11">
    <source>
        <dbReference type="ARBA" id="ARBA00084049"/>
    </source>
</evidence>
<dbReference type="PANTHER" id="PTHR10088">
    <property type="entry name" value="GLUCOKINASE REGULATORY PROTEIN"/>
    <property type="match status" value="1"/>
</dbReference>
<evidence type="ECO:0000259" key="14">
    <source>
        <dbReference type="PROSITE" id="PS51464"/>
    </source>
</evidence>
<dbReference type="GO" id="GO:0016803">
    <property type="term" value="F:ether hydrolase activity"/>
    <property type="evidence" value="ECO:0007669"/>
    <property type="project" value="TreeGrafter"/>
</dbReference>
<dbReference type="NCBIfam" id="TIGR00274">
    <property type="entry name" value="N-acetylmuramic acid 6-phosphate etherase"/>
    <property type="match status" value="1"/>
</dbReference>
<feature type="compositionally biased region" description="Polar residues" evidence="13">
    <location>
        <begin position="1"/>
        <end position="24"/>
    </location>
</feature>
<dbReference type="NCBIfam" id="NF009222">
    <property type="entry name" value="PRK12570.1"/>
    <property type="match status" value="1"/>
</dbReference>
<dbReference type="NCBIfam" id="NF003915">
    <property type="entry name" value="PRK05441.1"/>
    <property type="match status" value="1"/>
</dbReference>
<dbReference type="PROSITE" id="PS01272">
    <property type="entry name" value="GCKR"/>
    <property type="match status" value="1"/>
</dbReference>
<evidence type="ECO:0000256" key="1">
    <source>
        <dbReference type="ARBA" id="ARBA00011738"/>
    </source>
</evidence>
<dbReference type="SUPFAM" id="SSF53697">
    <property type="entry name" value="SIS domain"/>
    <property type="match status" value="1"/>
</dbReference>
<comment type="subunit">
    <text evidence="1 12">Homodimer.</text>
</comment>
<dbReference type="InterPro" id="IPR040190">
    <property type="entry name" value="MURQ/GCKR"/>
</dbReference>
<evidence type="ECO:0000256" key="9">
    <source>
        <dbReference type="ARBA" id="ARBA00070061"/>
    </source>
</evidence>
<evidence type="ECO:0000256" key="4">
    <source>
        <dbReference type="ARBA" id="ARBA00051747"/>
    </source>
</evidence>
<comment type="miscellaneous">
    <text evidence="12">A lyase-type mechanism (elimination/hydration) is suggested for the cleavage of the lactyl ether bond of MurNAc 6-phosphate, with the formation of an alpha,beta-unsaturated aldehyde intermediate with (E)-stereochemistry, followed by the syn addition of water to give product.</text>
</comment>
<comment type="pathway">
    <text evidence="5">Amino-sugar metabolism; 1,6-anhydro-N-acetylmuramate degradation.</text>
</comment>
<comment type="similarity">
    <text evidence="7 12">Belongs to the GCKR-like family. MurNAc-6-P etherase subfamily.</text>
</comment>
<organism evidence="15 16">
    <name type="scientific">Dictyobacter aurantiacus</name>
    <dbReference type="NCBI Taxonomy" id="1936993"/>
    <lineage>
        <taxon>Bacteria</taxon>
        <taxon>Bacillati</taxon>
        <taxon>Chloroflexota</taxon>
        <taxon>Ktedonobacteria</taxon>
        <taxon>Ktedonobacterales</taxon>
        <taxon>Dictyobacteraceae</taxon>
        <taxon>Dictyobacter</taxon>
    </lineage>
</organism>
<evidence type="ECO:0000256" key="8">
    <source>
        <dbReference type="ARBA" id="ARBA00067056"/>
    </source>
</evidence>
<dbReference type="OrthoDB" id="9813395at2"/>
<dbReference type="Gene3D" id="1.10.8.1080">
    <property type="match status" value="1"/>
</dbReference>
<dbReference type="AlphaFoldDB" id="A0A401Z8K5"/>
<dbReference type="CDD" id="cd05007">
    <property type="entry name" value="SIS_Etherase"/>
    <property type="match status" value="1"/>
</dbReference>
<dbReference type="GO" id="GO:0097367">
    <property type="term" value="F:carbohydrate derivative binding"/>
    <property type="evidence" value="ECO:0007669"/>
    <property type="project" value="InterPro"/>
</dbReference>
<dbReference type="InterPro" id="IPR001347">
    <property type="entry name" value="SIS_dom"/>
</dbReference>
<dbReference type="InterPro" id="IPR005486">
    <property type="entry name" value="Glucokinase_regulatory_CS"/>
</dbReference>
<dbReference type="Pfam" id="PF20741">
    <property type="entry name" value="GKRP-like_C"/>
    <property type="match status" value="1"/>
</dbReference>
<comment type="pathway">
    <text evidence="12">Amino-sugar metabolism; N-acetylmuramate degradation.</text>
</comment>
<feature type="region of interest" description="Disordered" evidence="13">
    <location>
        <begin position="1"/>
        <end position="26"/>
    </location>
</feature>
<dbReference type="GO" id="GO:0009254">
    <property type="term" value="P:peptidoglycan turnover"/>
    <property type="evidence" value="ECO:0007669"/>
    <property type="project" value="TreeGrafter"/>
</dbReference>
<dbReference type="Gene3D" id="3.40.50.10490">
    <property type="entry name" value="Glucose-6-phosphate isomerase like protein, domain 1"/>
    <property type="match status" value="2"/>
</dbReference>
<feature type="active site" description="Proton donor" evidence="12">
    <location>
        <position position="92"/>
    </location>
</feature>
<dbReference type="GO" id="GO:0016835">
    <property type="term" value="F:carbon-oxygen lyase activity"/>
    <property type="evidence" value="ECO:0007669"/>
    <property type="project" value="UniProtKB-UniRule"/>
</dbReference>
<dbReference type="Pfam" id="PF22645">
    <property type="entry name" value="GKRP_SIS_N"/>
    <property type="match status" value="1"/>
</dbReference>
<evidence type="ECO:0000313" key="16">
    <source>
        <dbReference type="Proteomes" id="UP000287224"/>
    </source>
</evidence>
<dbReference type="FunFam" id="1.10.8.1080:FF:000001">
    <property type="entry name" value="N-acetylmuramic acid 6-phosphate etherase"/>
    <property type="match status" value="1"/>
</dbReference>
<dbReference type="EC" id="4.2.1.126" evidence="8 12"/>